<name>A0A6S6VUK3_9PLEO</name>
<reference evidence="1" key="1">
    <citation type="submission" date="2021-02" db="EMBL/GenBank/DDBJ databases">
        <authorList>
            <person name="Syme A R."/>
            <person name="Syme A R."/>
            <person name="Moolhuijzen P."/>
        </authorList>
    </citation>
    <scope>NUCLEOTIDE SEQUENCE</scope>
    <source>
        <strain evidence="1">W1-1</strain>
    </source>
</reference>
<organism evidence="1 2">
    <name type="scientific">Pyrenophora teres f. teres</name>
    <dbReference type="NCBI Taxonomy" id="97479"/>
    <lineage>
        <taxon>Eukaryota</taxon>
        <taxon>Fungi</taxon>
        <taxon>Dikarya</taxon>
        <taxon>Ascomycota</taxon>
        <taxon>Pezizomycotina</taxon>
        <taxon>Dothideomycetes</taxon>
        <taxon>Pleosporomycetidae</taxon>
        <taxon>Pleosporales</taxon>
        <taxon>Pleosporineae</taxon>
        <taxon>Pleosporaceae</taxon>
        <taxon>Pyrenophora</taxon>
    </lineage>
</organism>
<dbReference type="AlphaFoldDB" id="A0A6S6VUK3"/>
<dbReference type="Proteomes" id="UP000472372">
    <property type="component" value="Chromosome 1"/>
</dbReference>
<accession>A0A6S6VUK3</accession>
<evidence type="ECO:0000313" key="1">
    <source>
        <dbReference type="EMBL" id="CAE6998119.1"/>
    </source>
</evidence>
<dbReference type="EMBL" id="HG992977">
    <property type="protein sequence ID" value="CAE6998119.1"/>
    <property type="molecule type" value="Genomic_DNA"/>
</dbReference>
<gene>
    <name evidence="1" type="ORF">PTTW11_00656</name>
</gene>
<protein>
    <submittedName>
        <fullName evidence="1">Uncharacterized protein</fullName>
    </submittedName>
</protein>
<proteinExistence type="predicted"/>
<sequence length="140" mass="14623">MKFPALPSTNVAVLLLLVAPNAVTAAIRVGGQGAGCCSNAGAQPPPGSPNGWCESLDILGDNTKWSMHCCKPLVNGACSNDRNFPTKSSLTFFERGRNQLRDGGHLHTDCVGPSGDRGWAACALVDNQNDLSPKPGHRGN</sequence>
<evidence type="ECO:0000313" key="2">
    <source>
        <dbReference type="Proteomes" id="UP000472372"/>
    </source>
</evidence>